<keyword evidence="2" id="KW-1185">Reference proteome</keyword>
<protein>
    <submittedName>
        <fullName evidence="1">Uncharacterized protein</fullName>
    </submittedName>
</protein>
<dbReference type="EMBL" id="VUMD01000006">
    <property type="protein sequence ID" value="MSS36577.1"/>
    <property type="molecule type" value="Genomic_DNA"/>
</dbReference>
<dbReference type="Proteomes" id="UP000429958">
    <property type="component" value="Unassembled WGS sequence"/>
</dbReference>
<accession>A0A7X2TC69</accession>
<proteinExistence type="predicted"/>
<dbReference type="AlphaFoldDB" id="A0A7X2TC69"/>
<organism evidence="1 2">
    <name type="scientific">Clostridium porci</name>
    <dbReference type="NCBI Taxonomy" id="2605778"/>
    <lineage>
        <taxon>Bacteria</taxon>
        <taxon>Bacillati</taxon>
        <taxon>Bacillota</taxon>
        <taxon>Clostridia</taxon>
        <taxon>Eubacteriales</taxon>
        <taxon>Clostridiaceae</taxon>
        <taxon>Clostridium</taxon>
    </lineage>
</organism>
<evidence type="ECO:0000313" key="2">
    <source>
        <dbReference type="Proteomes" id="UP000429958"/>
    </source>
</evidence>
<name>A0A7X2TC69_9CLOT</name>
<comment type="caution">
    <text evidence="1">The sequence shown here is derived from an EMBL/GenBank/DDBJ whole genome shotgun (WGS) entry which is preliminary data.</text>
</comment>
<gene>
    <name evidence="1" type="ORF">FYJ39_08330</name>
</gene>
<evidence type="ECO:0000313" key="1">
    <source>
        <dbReference type="EMBL" id="MSS36577.1"/>
    </source>
</evidence>
<reference evidence="1 2" key="1">
    <citation type="submission" date="2019-08" db="EMBL/GenBank/DDBJ databases">
        <title>In-depth cultivation of the pig gut microbiome towards novel bacterial diversity and tailored functional studies.</title>
        <authorList>
            <person name="Wylensek D."/>
            <person name="Hitch T.C.A."/>
            <person name="Clavel T."/>
        </authorList>
    </citation>
    <scope>NUCLEOTIDE SEQUENCE [LARGE SCALE GENOMIC DNA]</scope>
    <source>
        <strain evidence="1 2">WCA-389-WT-23D1</strain>
    </source>
</reference>
<dbReference type="RefSeq" id="WP_154472020.1">
    <property type="nucleotide sequence ID" value="NZ_VUMD01000006.1"/>
</dbReference>
<sequence length="76" mass="8858">MNNNHVRMSAKAEYVAVLVSEGFVWAGYGQTEDEAKEMIRRKYSEEMGERTMEELEDEYEFHIMECGEDDGLTVEI</sequence>